<dbReference type="NCBIfam" id="TIGR01733">
    <property type="entry name" value="AA-adenyl-dom"/>
    <property type="match status" value="1"/>
</dbReference>
<dbReference type="SMART" id="SM00823">
    <property type="entry name" value="PKS_PP"/>
    <property type="match status" value="1"/>
</dbReference>
<dbReference type="Pfam" id="PF00550">
    <property type="entry name" value="PP-binding"/>
    <property type="match status" value="1"/>
</dbReference>
<dbReference type="PROSITE" id="PS00455">
    <property type="entry name" value="AMP_BINDING"/>
    <property type="match status" value="1"/>
</dbReference>
<dbReference type="InterPro" id="IPR013217">
    <property type="entry name" value="Methyltransf_12"/>
</dbReference>
<dbReference type="InterPro" id="IPR020845">
    <property type="entry name" value="AMP-binding_CS"/>
</dbReference>
<dbReference type="InterPro" id="IPR020806">
    <property type="entry name" value="PKS_PP-bd"/>
</dbReference>
<evidence type="ECO:0000256" key="4">
    <source>
        <dbReference type="ARBA" id="ARBA00022737"/>
    </source>
</evidence>
<dbReference type="HOGENOM" id="CLU_000022_2_8_11"/>
<dbReference type="PROSITE" id="PS00012">
    <property type="entry name" value="PHOSPHOPANTETHEINE"/>
    <property type="match status" value="1"/>
</dbReference>
<dbReference type="SUPFAM" id="SSF53335">
    <property type="entry name" value="S-adenosyl-L-methionine-dependent methyltransferases"/>
    <property type="match status" value="1"/>
</dbReference>
<comment type="cofactor">
    <cofactor evidence="1">
        <name>pantetheine 4'-phosphate</name>
        <dbReference type="ChEBI" id="CHEBI:47942"/>
    </cofactor>
</comment>
<dbReference type="CDD" id="cd19531">
    <property type="entry name" value="LCL_NRPS-like"/>
    <property type="match status" value="1"/>
</dbReference>
<keyword evidence="7" id="KW-1185">Reference proteome</keyword>
<dbReference type="PANTHER" id="PTHR45527:SF1">
    <property type="entry name" value="FATTY ACID SYNTHASE"/>
    <property type="match status" value="1"/>
</dbReference>
<keyword evidence="3" id="KW-0597">Phosphoprotein</keyword>
<dbReference type="FunFam" id="3.40.50.980:FF:000001">
    <property type="entry name" value="Non-ribosomal peptide synthetase"/>
    <property type="match status" value="1"/>
</dbReference>
<feature type="domain" description="Carrier" evidence="5">
    <location>
        <begin position="1425"/>
        <end position="1498"/>
    </location>
</feature>
<dbReference type="Proteomes" id="UP000004705">
    <property type="component" value="Chromosome"/>
</dbReference>
<evidence type="ECO:0000256" key="2">
    <source>
        <dbReference type="ARBA" id="ARBA00022450"/>
    </source>
</evidence>
<dbReference type="SUPFAM" id="SSF52777">
    <property type="entry name" value="CoA-dependent acyltransferases"/>
    <property type="match status" value="4"/>
</dbReference>
<dbReference type="SUPFAM" id="SSF56801">
    <property type="entry name" value="Acetyl-CoA synthetase-like"/>
    <property type="match status" value="1"/>
</dbReference>
<organism evidence="6 7">
    <name type="scientific">Saccharomonospora azurea NA-128</name>
    <dbReference type="NCBI Taxonomy" id="882081"/>
    <lineage>
        <taxon>Bacteria</taxon>
        <taxon>Bacillati</taxon>
        <taxon>Actinomycetota</taxon>
        <taxon>Actinomycetes</taxon>
        <taxon>Pseudonocardiales</taxon>
        <taxon>Pseudonocardiaceae</taxon>
        <taxon>Saccharomonospora</taxon>
    </lineage>
</organism>
<sequence>MSMHDVLAERRAKLSPERLALLEKLKGAATSGTSATSIPRRSGDGRVPLSFHQERIWSLDHLVPDSPAYNVVLSFRLRGPIRHDLLEQAVQQVVDRHEALRTTFPSEGGVAWQEIAPHVVVPLPLVDLSPFPEEEREAEFHRRARQEAEHVFDLARGPLLRVTLYRLDDDAYDFLFNTHHIVTDGWSINNFVRELLVCYEALLDGRPAPLPDLPVQYADYTVWERDRMRGAFLDERLAYWRSRLGDRNPGSELPLDRPRPPVQTFRGGSLHFELATDLADDLRALSRRHHTTLFVTLVSALKVLIHRYTADDEVVVGTPIANRHHRDIENLIGFFVNTLVLDTDLAGDPAVSEVLRRVGEVAKGAYAHQDVPFELLVNEFRPEQGMSMNPLFQVCFALQTAPAEEAGEHSLLGPVQEIRNGTSKFDLWISIAEREGVLAGSVEYNADIFEHATIERLVDSYQVLLREFADAPDRPVSELRILRPEEEHKILVEWNRTEHDFGEPGRCCLHELVERQVERRPDQVAVRFEGTDLTYAELDRRANQLAHLLRERGVGRNQPVGVCMERSLELVVALLGVLKAGGAYVPLDPAYPAERLDFMMADAAPRLLLTQPGATRLPSHDADVVELGPDWATLADLPDHRPEAVTDSGGLAYLIYTSGSTGKPKAAMIAHRAIVNRLLWMHDTYGLTEQDSVLQKTPFSFDVSVWEFFWPLLAGARLVLARPDGHRDPAYLAEVIRAENVTTMHFVPSMLRVFVEEPDLERCTTLRQVFASGEALQYAVQQRFYERLPRADLHNLYGPTEAAVDVTHWTCLREGGPVNVPIGRPVANTRIYILDRNLRPVPVGVPGELHIGGVQVADGYHARPELTAERFVPDPFSDEPHARLYRTGDLARFLPDGTIEYRGRTDFQVKVRGFRIEPGEVEAALADHPLIREVAVLARELPGADGDAEDRTRLVAYVVPHPVDDVADPTEPDDQVSEWERVFSSTYDDEAGQTPADFNIVGWNSSYTGEPLPEEDMRLWVDSTVERILALRPKRVLEIGCGTGLLLARIAPECAYYCGTDIAQIGLDHIAERVLPTLPNGVEVELSRQAAHDFSGPAGQEFDVIVLNSVVQYFPDVDYLRSVLDEAFARLSPGGAIFLGDLRNLTLLETFHSEVEVERADETTTVEQVRRRVRRRVAQEQELLVAPELFPAFAATRDDVSGVQVLLKRAGRQNELTRYRYDVVLQSGTPAAGDGEPFVLDGASGAPSAEQVRDVLSRHGALRVTNLPNPRVRRALTYRAALASSDPESPVTTLRETVAVEEGADPEWWWQLADELECRADVSWQHEAGDGSYQVLLHRGLDPRTWRWPAADGPLHRYANSPSLYRIGRRLSAGAADFLRDRLPEFMVPAAVVAVPELPTDANGKLDRRALPLPVLDVDDGGYTSPRTDLEKQLADLWADVLGVDVGVTTSFFDVGGDSIRGIRLVNKANRQGLPITAQDVFQYRTIAELAEEARSRIEAGHEAAAVETVERDERLLREVRQRYASAVDAYPLTGTQENILYRIRRTREPGGNVVHQRFRITAESFDPDAFARAWQAAVDRFPVLRTSFCFDLGDDGEPVQVVHRTATLPVHREDWRALKPSEQERRLQTYVAARRAEGFDLEQAPQSRVALFRTGEHTYEYVYLFNLALQDGWSYPLIMKTVFETYRALVDGREFTPEPATAEYGDFCLTQHHRELSGAERFWRAELAGADLPAPALADRPADSAAARTSPPLLHDGILVPDPVTARLETLARQWSVTPFTVLQGVWAVQLAATSGRSDVVFGSVFSGRGTAKVDVEHGVGQYFSILPVRVHVDPAERLGSWFAQLQQRVRRIGEYEYVPVRKLHEWHGVDRDEFLFDSYLVNETFPELSSVFDTFSRSLGAEPVEFLNQTEHPLRVETILLDSHLVINFNSYSDRFRPGVVASWLRTYGELIAAVADDPERTVASLLAEAADGTVQR</sequence>
<evidence type="ECO:0000259" key="5">
    <source>
        <dbReference type="PROSITE" id="PS50075"/>
    </source>
</evidence>
<dbReference type="InterPro" id="IPR009081">
    <property type="entry name" value="PP-bd_ACP"/>
</dbReference>
<dbReference type="Gene3D" id="2.30.38.10">
    <property type="entry name" value="Luciferase, Domain 3"/>
    <property type="match status" value="1"/>
</dbReference>
<dbReference type="Gene3D" id="3.30.300.30">
    <property type="match status" value="2"/>
</dbReference>
<dbReference type="InterPro" id="IPR029063">
    <property type="entry name" value="SAM-dependent_MTases_sf"/>
</dbReference>
<dbReference type="GO" id="GO:0009403">
    <property type="term" value="P:toxin biosynthetic process"/>
    <property type="evidence" value="ECO:0007669"/>
    <property type="project" value="UniProtKB-ARBA"/>
</dbReference>
<dbReference type="PANTHER" id="PTHR45527">
    <property type="entry name" value="NONRIBOSOMAL PEPTIDE SYNTHETASE"/>
    <property type="match status" value="1"/>
</dbReference>
<evidence type="ECO:0000256" key="1">
    <source>
        <dbReference type="ARBA" id="ARBA00001957"/>
    </source>
</evidence>
<dbReference type="FunFam" id="3.40.50.980:FF:000002">
    <property type="entry name" value="Enterobactin synthetase component F"/>
    <property type="match status" value="1"/>
</dbReference>
<name>H8GC73_9PSEU</name>
<dbReference type="PROSITE" id="PS50075">
    <property type="entry name" value="CARRIER"/>
    <property type="match status" value="1"/>
</dbReference>
<dbReference type="GO" id="GO:0043041">
    <property type="term" value="P:amino acid activation for nonribosomal peptide biosynthetic process"/>
    <property type="evidence" value="ECO:0007669"/>
    <property type="project" value="TreeGrafter"/>
</dbReference>
<dbReference type="InterPro" id="IPR006162">
    <property type="entry name" value="Ppantetheine_attach_site"/>
</dbReference>
<dbReference type="CDD" id="cd17646">
    <property type="entry name" value="A_NRPS_AB3403-like"/>
    <property type="match status" value="1"/>
</dbReference>
<dbReference type="Gene3D" id="3.40.50.150">
    <property type="entry name" value="Vaccinia Virus protein VP39"/>
    <property type="match status" value="1"/>
</dbReference>
<dbReference type="FunFam" id="2.30.38.10:FF:000001">
    <property type="entry name" value="Non-ribosomal peptide synthetase PvdI"/>
    <property type="match status" value="1"/>
</dbReference>
<dbReference type="GO" id="GO:0031177">
    <property type="term" value="F:phosphopantetheine binding"/>
    <property type="evidence" value="ECO:0007669"/>
    <property type="project" value="InterPro"/>
</dbReference>
<dbReference type="SUPFAM" id="SSF47336">
    <property type="entry name" value="ACP-like"/>
    <property type="match status" value="1"/>
</dbReference>
<reference evidence="6 7" key="1">
    <citation type="journal article" date="2012" name="Stand. Genomic Sci.">
        <title>Genome sequence of the soil bacterium Saccharomonospora azurea type strain (NA-128(T)).</title>
        <authorList>
            <person name="Klenk H.P."/>
            <person name="Held B."/>
            <person name="Lucas S."/>
            <person name="Lapidus A."/>
            <person name="Copeland A."/>
            <person name="Hammon N."/>
            <person name="Pitluck S."/>
            <person name="Goodwin L.A."/>
            <person name="Han C."/>
            <person name="Tapia R."/>
            <person name="Brambilla E.M."/>
            <person name="Potter G."/>
            <person name="Land M."/>
            <person name="Ivanova N."/>
            <person name="Rohde M."/>
            <person name="Goker M."/>
            <person name="Detter J.C."/>
            <person name="Kyrpides N.C."/>
            <person name="Woyke T."/>
        </authorList>
    </citation>
    <scope>NUCLEOTIDE SEQUENCE [LARGE SCALE GENOMIC DNA]</scope>
    <source>
        <strain evidence="6 7">NA-128</strain>
    </source>
</reference>
<gene>
    <name evidence="6" type="ORF">SacazDRAFT_00802</name>
</gene>
<keyword evidence="2" id="KW-0596">Phosphopantetheine</keyword>
<dbReference type="GO" id="GO:0003824">
    <property type="term" value="F:catalytic activity"/>
    <property type="evidence" value="ECO:0007669"/>
    <property type="project" value="InterPro"/>
</dbReference>
<dbReference type="Gene3D" id="3.40.50.980">
    <property type="match status" value="2"/>
</dbReference>
<dbReference type="CDD" id="cd02440">
    <property type="entry name" value="AdoMet_MTases"/>
    <property type="match status" value="1"/>
</dbReference>
<dbReference type="Pfam" id="PF00501">
    <property type="entry name" value="AMP-binding"/>
    <property type="match status" value="1"/>
</dbReference>
<evidence type="ECO:0000313" key="7">
    <source>
        <dbReference type="Proteomes" id="UP000004705"/>
    </source>
</evidence>
<dbReference type="GO" id="GO:0005829">
    <property type="term" value="C:cytosol"/>
    <property type="evidence" value="ECO:0007669"/>
    <property type="project" value="TreeGrafter"/>
</dbReference>
<dbReference type="FunFam" id="3.40.50.12780:FF:000012">
    <property type="entry name" value="Non-ribosomal peptide synthetase"/>
    <property type="match status" value="1"/>
</dbReference>
<dbReference type="InterPro" id="IPR001242">
    <property type="entry name" value="Condensation_dom"/>
</dbReference>
<proteinExistence type="predicted"/>
<dbReference type="Gene3D" id="3.30.559.30">
    <property type="entry name" value="Nonribosomal peptide synthetase, condensation domain"/>
    <property type="match status" value="2"/>
</dbReference>
<keyword evidence="4" id="KW-0677">Repeat</keyword>
<dbReference type="InterPro" id="IPR010071">
    <property type="entry name" value="AA_adenyl_dom"/>
</dbReference>
<dbReference type="RefSeq" id="WP_005438871.1">
    <property type="nucleotide sequence ID" value="NZ_CM001466.1"/>
</dbReference>
<dbReference type="Pfam" id="PF08242">
    <property type="entry name" value="Methyltransf_12"/>
    <property type="match status" value="1"/>
</dbReference>
<dbReference type="GO" id="GO:0008610">
    <property type="term" value="P:lipid biosynthetic process"/>
    <property type="evidence" value="ECO:0007669"/>
    <property type="project" value="UniProtKB-ARBA"/>
</dbReference>
<dbReference type="InterPro" id="IPR045851">
    <property type="entry name" value="AMP-bd_C_sf"/>
</dbReference>
<dbReference type="InterPro" id="IPR036736">
    <property type="entry name" value="ACP-like_sf"/>
</dbReference>
<dbReference type="Gene3D" id="1.10.1200.10">
    <property type="entry name" value="ACP-like"/>
    <property type="match status" value="1"/>
</dbReference>
<dbReference type="InterPro" id="IPR023213">
    <property type="entry name" value="CAT-like_dom_sf"/>
</dbReference>
<evidence type="ECO:0000256" key="3">
    <source>
        <dbReference type="ARBA" id="ARBA00022553"/>
    </source>
</evidence>
<accession>H8GC73</accession>
<dbReference type="Gene3D" id="3.30.559.10">
    <property type="entry name" value="Chloramphenicol acetyltransferase-like domain"/>
    <property type="match status" value="2"/>
</dbReference>
<dbReference type="SMART" id="SM01294">
    <property type="entry name" value="PKS_PP_betabranch"/>
    <property type="match status" value="1"/>
</dbReference>
<dbReference type="EMBL" id="CM001466">
    <property type="protein sequence ID" value="EHY87750.1"/>
    <property type="molecule type" value="Genomic_DNA"/>
</dbReference>
<dbReference type="Pfam" id="PF00668">
    <property type="entry name" value="Condensation"/>
    <property type="match status" value="2"/>
</dbReference>
<protein>
    <submittedName>
        <fullName evidence="6">Amino acid adenylation enzyme/thioester reductase family protein</fullName>
    </submittedName>
</protein>
<dbReference type="InterPro" id="IPR000873">
    <property type="entry name" value="AMP-dep_synth/lig_dom"/>
</dbReference>
<evidence type="ECO:0000313" key="6">
    <source>
        <dbReference type="EMBL" id="EHY87750.1"/>
    </source>
</evidence>